<dbReference type="VEuPathDB" id="ToxoDB:EMWEY_00057770"/>
<gene>
    <name evidence="3" type="ORF">EMWEY_00057770</name>
</gene>
<feature type="region of interest" description="Disordered" evidence="1">
    <location>
        <begin position="1"/>
        <end position="21"/>
    </location>
</feature>
<feature type="region of interest" description="Disordered" evidence="1">
    <location>
        <begin position="209"/>
        <end position="326"/>
    </location>
</feature>
<sequence length="395" mass="40879">MEDTPEGYKPSSTDTPPPRREAIHPIVHHEYSSSYLISRGKRGSRKFLPWGAVISISTAAVLAFLMLKCFNSLGLEAANQDIWSLGGPWGAPRRLAGGGGHSELPSGCNYGEGDEAMDTSPDPEGEAAPMETEGATGVQGDAATAAAATAAGVETGASGGGGLQQQQRGQGRAAPLATFDGGLEQGFEDINDELEELAEELQDDENFDGVFLSPISSSDDWSDDWGSLGSASDDEGRDELTSGTRETQSPSRHSPVPSTSYAPVDSGEGHSKTSTPSIVPPARGGPDEGAAGAAAPDASHDAPADYPPHPSTSSSEGSGVTYDEEKWVPEFSAGSGEKVPMIWLGPGKTSVPPQDIQQALAAALKSSASGEGVTYDDEKWVPEYSSGSGEKVPMI</sequence>
<feature type="compositionally biased region" description="Acidic residues" evidence="1">
    <location>
        <begin position="112"/>
        <end position="125"/>
    </location>
</feature>
<evidence type="ECO:0000256" key="1">
    <source>
        <dbReference type="SAM" id="MobiDB-lite"/>
    </source>
</evidence>
<feature type="non-terminal residue" evidence="3">
    <location>
        <position position="395"/>
    </location>
</feature>
<evidence type="ECO:0000313" key="3">
    <source>
        <dbReference type="EMBL" id="CDJ59512.1"/>
    </source>
</evidence>
<reference evidence="3" key="1">
    <citation type="submission" date="2013-10" db="EMBL/GenBank/DDBJ databases">
        <title>Genomic analysis of the causative agents of coccidiosis in chickens.</title>
        <authorList>
            <person name="Reid A.J."/>
            <person name="Blake D."/>
            <person name="Billington K."/>
            <person name="Browne H."/>
            <person name="Dunn M."/>
            <person name="Hung S."/>
            <person name="Kawahara F."/>
            <person name="Miranda-Saavedra D."/>
            <person name="Mourier T."/>
            <person name="Nagra H."/>
            <person name="Otto T.D."/>
            <person name="Rawlings N."/>
            <person name="Sanchez A."/>
            <person name="Sanders M."/>
            <person name="Subramaniam C."/>
            <person name="Tay Y."/>
            <person name="Dear P."/>
            <person name="Doerig C."/>
            <person name="Gruber A."/>
            <person name="Parkinson J."/>
            <person name="Shirley M."/>
            <person name="Wan K.L."/>
            <person name="Berriman M."/>
            <person name="Tomley F."/>
            <person name="Pain A."/>
        </authorList>
    </citation>
    <scope>NUCLEOTIDE SEQUENCE [LARGE SCALE GENOMIC DNA]</scope>
    <source>
        <strain evidence="3">Weybridge</strain>
    </source>
</reference>
<dbReference type="RefSeq" id="XP_013336160.1">
    <property type="nucleotide sequence ID" value="XM_013480706.1"/>
</dbReference>
<evidence type="ECO:0000313" key="4">
    <source>
        <dbReference type="Proteomes" id="UP000030763"/>
    </source>
</evidence>
<accession>U6M5K8</accession>
<feature type="transmembrane region" description="Helical" evidence="2">
    <location>
        <begin position="47"/>
        <end position="67"/>
    </location>
</feature>
<keyword evidence="2" id="KW-0812">Transmembrane</keyword>
<reference evidence="3" key="2">
    <citation type="submission" date="2013-10" db="EMBL/GenBank/DDBJ databases">
        <authorList>
            <person name="Aslett M."/>
        </authorList>
    </citation>
    <scope>NUCLEOTIDE SEQUENCE [LARGE SCALE GENOMIC DNA]</scope>
    <source>
        <strain evidence="3">Weybridge</strain>
    </source>
</reference>
<feature type="compositionally biased region" description="Low complexity" evidence="1">
    <location>
        <begin position="134"/>
        <end position="156"/>
    </location>
</feature>
<dbReference type="Proteomes" id="UP000030763">
    <property type="component" value="Unassembled WGS sequence"/>
</dbReference>
<dbReference type="EMBL" id="HG720490">
    <property type="protein sequence ID" value="CDJ59512.1"/>
    <property type="molecule type" value="Genomic_DNA"/>
</dbReference>
<keyword evidence="2" id="KW-1133">Transmembrane helix</keyword>
<feature type="region of interest" description="Disordered" evidence="1">
    <location>
        <begin position="96"/>
        <end position="177"/>
    </location>
</feature>
<feature type="compositionally biased region" description="Polar residues" evidence="1">
    <location>
        <begin position="241"/>
        <end position="261"/>
    </location>
</feature>
<dbReference type="GeneID" id="25339763"/>
<keyword evidence="4" id="KW-1185">Reference proteome</keyword>
<feature type="compositionally biased region" description="Low complexity" evidence="1">
    <location>
        <begin position="216"/>
        <end position="231"/>
    </location>
</feature>
<organism evidence="3 4">
    <name type="scientific">Eimeria maxima</name>
    <name type="common">Coccidian parasite</name>
    <dbReference type="NCBI Taxonomy" id="5804"/>
    <lineage>
        <taxon>Eukaryota</taxon>
        <taxon>Sar</taxon>
        <taxon>Alveolata</taxon>
        <taxon>Apicomplexa</taxon>
        <taxon>Conoidasida</taxon>
        <taxon>Coccidia</taxon>
        <taxon>Eucoccidiorida</taxon>
        <taxon>Eimeriorina</taxon>
        <taxon>Eimeriidae</taxon>
        <taxon>Eimeria</taxon>
    </lineage>
</organism>
<proteinExistence type="predicted"/>
<evidence type="ECO:0000256" key="2">
    <source>
        <dbReference type="SAM" id="Phobius"/>
    </source>
</evidence>
<protein>
    <submittedName>
        <fullName evidence="3">Uncharacterized protein</fullName>
    </submittedName>
</protein>
<name>U6M5K8_EIMMA</name>
<keyword evidence="2" id="KW-0472">Membrane</keyword>
<dbReference type="AlphaFoldDB" id="U6M5K8"/>
<feature type="compositionally biased region" description="Low complexity" evidence="1">
    <location>
        <begin position="280"/>
        <end position="297"/>
    </location>
</feature>